<protein>
    <submittedName>
        <fullName evidence="2">Uncharacterized protein</fullName>
    </submittedName>
</protein>
<dbReference type="EMBL" id="CATQJA010002709">
    <property type="protein sequence ID" value="CAJ0587092.1"/>
    <property type="molecule type" value="Genomic_DNA"/>
</dbReference>
<reference evidence="2" key="1">
    <citation type="submission" date="2023-06" db="EMBL/GenBank/DDBJ databases">
        <authorList>
            <person name="Delattre M."/>
        </authorList>
    </citation>
    <scope>NUCLEOTIDE SEQUENCE</scope>
    <source>
        <strain evidence="2">AF72</strain>
    </source>
</reference>
<keyword evidence="3" id="KW-1185">Reference proteome</keyword>
<sequence length="228" mass="25988">MDCSTPYIQPVPRKARSPSPVPASQVPSNRSRRKPTQPLIPTKLRPGYLRPRVAPAEDPKPRGWHRQHAEMEKFICSLRNKRVSKETFLVFLESAFKNLDNYCQPHNTRSWVQFDAVSFYADRAAASLLSGFICDTCSQYFINPAQMEPASNWSRAQQIIDVLIKGAAGSVQLGLLVTAALHEHESRYLQEEALQLQWPTDREEQDQRLSTIRMITRTLGKLRTTIAL</sequence>
<accession>A0AA36GIP9</accession>
<comment type="caution">
    <text evidence="2">The sequence shown here is derived from an EMBL/GenBank/DDBJ whole genome shotgun (WGS) entry which is preliminary data.</text>
</comment>
<evidence type="ECO:0000313" key="2">
    <source>
        <dbReference type="EMBL" id="CAJ0587092.1"/>
    </source>
</evidence>
<gene>
    <name evidence="2" type="ORF">MSPICULIGERA_LOCUS25071</name>
</gene>
<dbReference type="AlphaFoldDB" id="A0AA36GIP9"/>
<organism evidence="2 3">
    <name type="scientific">Mesorhabditis spiculigera</name>
    <dbReference type="NCBI Taxonomy" id="96644"/>
    <lineage>
        <taxon>Eukaryota</taxon>
        <taxon>Metazoa</taxon>
        <taxon>Ecdysozoa</taxon>
        <taxon>Nematoda</taxon>
        <taxon>Chromadorea</taxon>
        <taxon>Rhabditida</taxon>
        <taxon>Rhabditina</taxon>
        <taxon>Rhabditomorpha</taxon>
        <taxon>Rhabditoidea</taxon>
        <taxon>Rhabditidae</taxon>
        <taxon>Mesorhabditinae</taxon>
        <taxon>Mesorhabditis</taxon>
    </lineage>
</organism>
<evidence type="ECO:0000313" key="3">
    <source>
        <dbReference type="Proteomes" id="UP001177023"/>
    </source>
</evidence>
<feature type="region of interest" description="Disordered" evidence="1">
    <location>
        <begin position="1"/>
        <end position="45"/>
    </location>
</feature>
<name>A0AA36GIP9_9BILA</name>
<proteinExistence type="predicted"/>
<feature type="non-terminal residue" evidence="2">
    <location>
        <position position="228"/>
    </location>
</feature>
<evidence type="ECO:0000256" key="1">
    <source>
        <dbReference type="SAM" id="MobiDB-lite"/>
    </source>
</evidence>
<dbReference type="Proteomes" id="UP001177023">
    <property type="component" value="Unassembled WGS sequence"/>
</dbReference>